<keyword evidence="2" id="KW-1185">Reference proteome</keyword>
<dbReference type="AlphaFoldDB" id="A0A510V8D4"/>
<accession>A0A510V8D4</accession>
<comment type="caution">
    <text evidence="1">The sequence shown here is derived from an EMBL/GenBank/DDBJ whole genome shotgun (WGS) entry which is preliminary data.</text>
</comment>
<protein>
    <submittedName>
        <fullName evidence="1">Uncharacterized protein</fullName>
    </submittedName>
</protein>
<evidence type="ECO:0000313" key="1">
    <source>
        <dbReference type="EMBL" id="GEK23127.1"/>
    </source>
</evidence>
<dbReference type="Proteomes" id="UP000321118">
    <property type="component" value="Unassembled WGS sequence"/>
</dbReference>
<dbReference type="EMBL" id="BJUB01000013">
    <property type="protein sequence ID" value="GEK23127.1"/>
    <property type="molecule type" value="Genomic_DNA"/>
</dbReference>
<sequence length="132" mass="12704">MDGSLGRGRVAAAIAADVATPARLSQTVAVSTATIIGDGGSCSSVEAATGVSRSCGDVAVAVVVSGRSGRIGADVRAVDVEVRVGVAVGGITLAGTVNAADPLEPLRLGTCVAASSLSLHVGPDPVRGAEVV</sequence>
<name>A0A510V8D4_9CELL</name>
<organism evidence="1 2">
    <name type="scientific">Cellulomonas xylanilytica</name>
    <dbReference type="NCBI Taxonomy" id="233583"/>
    <lineage>
        <taxon>Bacteria</taxon>
        <taxon>Bacillati</taxon>
        <taxon>Actinomycetota</taxon>
        <taxon>Actinomycetes</taxon>
        <taxon>Micrococcales</taxon>
        <taxon>Cellulomonadaceae</taxon>
        <taxon>Cellulomonas</taxon>
    </lineage>
</organism>
<evidence type="ECO:0000313" key="2">
    <source>
        <dbReference type="Proteomes" id="UP000321118"/>
    </source>
</evidence>
<reference evidence="1 2" key="1">
    <citation type="submission" date="2019-07" db="EMBL/GenBank/DDBJ databases">
        <title>Whole genome shotgun sequence of Cellulomonas xylanilytica NBRC 101102.</title>
        <authorList>
            <person name="Hosoyama A."/>
            <person name="Uohara A."/>
            <person name="Ohji S."/>
            <person name="Ichikawa N."/>
        </authorList>
    </citation>
    <scope>NUCLEOTIDE SEQUENCE [LARGE SCALE GENOMIC DNA]</scope>
    <source>
        <strain evidence="1 2">NBRC 101102</strain>
    </source>
</reference>
<proteinExistence type="predicted"/>
<gene>
    <name evidence="1" type="ORF">CXY01_36470</name>
</gene>